<comment type="caution">
    <text evidence="1">The sequence shown here is derived from an EMBL/GenBank/DDBJ whole genome shotgun (WGS) entry which is preliminary data.</text>
</comment>
<dbReference type="EMBL" id="MU859142">
    <property type="protein sequence ID" value="KAK3951658.1"/>
    <property type="molecule type" value="Genomic_DNA"/>
</dbReference>
<evidence type="ECO:0000313" key="2">
    <source>
        <dbReference type="Proteomes" id="UP001303222"/>
    </source>
</evidence>
<reference evidence="1" key="1">
    <citation type="journal article" date="2023" name="Mol. Phylogenet. Evol.">
        <title>Genome-scale phylogeny and comparative genomics of the fungal order Sordariales.</title>
        <authorList>
            <person name="Hensen N."/>
            <person name="Bonometti L."/>
            <person name="Westerberg I."/>
            <person name="Brannstrom I.O."/>
            <person name="Guillou S."/>
            <person name="Cros-Aarteil S."/>
            <person name="Calhoun S."/>
            <person name="Haridas S."/>
            <person name="Kuo A."/>
            <person name="Mondo S."/>
            <person name="Pangilinan J."/>
            <person name="Riley R."/>
            <person name="LaButti K."/>
            <person name="Andreopoulos B."/>
            <person name="Lipzen A."/>
            <person name="Chen C."/>
            <person name="Yan M."/>
            <person name="Daum C."/>
            <person name="Ng V."/>
            <person name="Clum A."/>
            <person name="Steindorff A."/>
            <person name="Ohm R.A."/>
            <person name="Martin F."/>
            <person name="Silar P."/>
            <person name="Natvig D.O."/>
            <person name="Lalanne C."/>
            <person name="Gautier V."/>
            <person name="Ament-Velasquez S.L."/>
            <person name="Kruys A."/>
            <person name="Hutchinson M.I."/>
            <person name="Powell A.J."/>
            <person name="Barry K."/>
            <person name="Miller A.N."/>
            <person name="Grigoriev I.V."/>
            <person name="Debuchy R."/>
            <person name="Gladieux P."/>
            <person name="Hiltunen Thoren M."/>
            <person name="Johannesson H."/>
        </authorList>
    </citation>
    <scope>NUCLEOTIDE SEQUENCE</scope>
    <source>
        <strain evidence="1">CBS 626.80</strain>
    </source>
</reference>
<keyword evidence="2" id="KW-1185">Reference proteome</keyword>
<name>A0AAN6NV55_9PEZI</name>
<dbReference type="Proteomes" id="UP001303222">
    <property type="component" value="Unassembled WGS sequence"/>
</dbReference>
<evidence type="ECO:0000313" key="1">
    <source>
        <dbReference type="EMBL" id="KAK3951658.1"/>
    </source>
</evidence>
<protein>
    <submittedName>
        <fullName evidence="1">Uncharacterized protein</fullName>
    </submittedName>
</protein>
<proteinExistence type="predicted"/>
<reference evidence="1" key="2">
    <citation type="submission" date="2023-06" db="EMBL/GenBank/DDBJ databases">
        <authorList>
            <consortium name="Lawrence Berkeley National Laboratory"/>
            <person name="Mondo S.J."/>
            <person name="Hensen N."/>
            <person name="Bonometti L."/>
            <person name="Westerberg I."/>
            <person name="Brannstrom I.O."/>
            <person name="Guillou S."/>
            <person name="Cros-Aarteil S."/>
            <person name="Calhoun S."/>
            <person name="Haridas S."/>
            <person name="Kuo A."/>
            <person name="Pangilinan J."/>
            <person name="Riley R."/>
            <person name="Labutti K."/>
            <person name="Andreopoulos B."/>
            <person name="Lipzen A."/>
            <person name="Chen C."/>
            <person name="Yanf M."/>
            <person name="Daum C."/>
            <person name="Ng V."/>
            <person name="Clum A."/>
            <person name="Steindorff A."/>
            <person name="Ohm R."/>
            <person name="Martin F."/>
            <person name="Silar P."/>
            <person name="Natvig D."/>
            <person name="Lalanne C."/>
            <person name="Gautier V."/>
            <person name="Ament-Velasquez S.L."/>
            <person name="Kruys A."/>
            <person name="Hutchinson M.I."/>
            <person name="Powell A.J."/>
            <person name="Barry K."/>
            <person name="Miller A.N."/>
            <person name="Grigoriev I.V."/>
            <person name="Debuchy R."/>
            <person name="Gladieux P."/>
            <person name="Thoren M.H."/>
            <person name="Johannesson H."/>
        </authorList>
    </citation>
    <scope>NUCLEOTIDE SEQUENCE</scope>
    <source>
        <strain evidence="1">CBS 626.80</strain>
    </source>
</reference>
<gene>
    <name evidence="1" type="ORF">QBC32DRAFT_158951</name>
</gene>
<sequence>MIKTEKTVYLRHTLRLKHWTFPVVNASMIHKTTLPSTKAGQTQYNVKALFRSTLCAKTPSKIVLTSEQWLTHPFSPLASMMTVMKVVMPISYPLRSRGSSISTVDISLVQPSISLLTFSITLQYYLALRPKDYHVLDTTLHRQHARNRLDLLQLPNQQLVLGALVLVLQDPFQMRQMQQGLVRRVHRDRVLGQPVGSVCLYPRFLRGFELIQRARIALQGVS</sequence>
<dbReference type="AlphaFoldDB" id="A0AAN6NV55"/>
<organism evidence="1 2">
    <name type="scientific">Pseudoneurospora amorphoporcata</name>
    <dbReference type="NCBI Taxonomy" id="241081"/>
    <lineage>
        <taxon>Eukaryota</taxon>
        <taxon>Fungi</taxon>
        <taxon>Dikarya</taxon>
        <taxon>Ascomycota</taxon>
        <taxon>Pezizomycotina</taxon>
        <taxon>Sordariomycetes</taxon>
        <taxon>Sordariomycetidae</taxon>
        <taxon>Sordariales</taxon>
        <taxon>Sordariaceae</taxon>
        <taxon>Pseudoneurospora</taxon>
    </lineage>
</organism>
<accession>A0AAN6NV55</accession>